<dbReference type="RefSeq" id="WP_061419191.1">
    <property type="nucleotide sequence ID" value="NZ_KQ969337.1"/>
</dbReference>
<dbReference type="PANTHER" id="PTHR24567:SF28">
    <property type="entry name" value="LISTERIOLYSIN REGULATORY PROTEIN"/>
    <property type="match status" value="1"/>
</dbReference>
<dbReference type="PROSITE" id="PS51063">
    <property type="entry name" value="HTH_CRP_2"/>
    <property type="match status" value="1"/>
</dbReference>
<evidence type="ECO:0000256" key="3">
    <source>
        <dbReference type="ARBA" id="ARBA00023163"/>
    </source>
</evidence>
<keyword evidence="1" id="KW-0805">Transcription regulation</keyword>
<reference evidence="6 7" key="1">
    <citation type="submission" date="2016-01" db="EMBL/GenBank/DDBJ databases">
        <title>Highly variable Streptococcus oralis are common among viridans streptococci isolated from primates.</title>
        <authorList>
            <person name="Denapaite D."/>
            <person name="Rieger M."/>
            <person name="Koendgen S."/>
            <person name="Brueckner R."/>
            <person name="Ochigava I."/>
            <person name="Kappeler P."/>
            <person name="Maetz-Rensing K."/>
            <person name="Leendertz F."/>
            <person name="Hakenbeck R."/>
        </authorList>
    </citation>
    <scope>NUCLEOTIDE SEQUENCE [LARGE SCALE GENOMIC DNA]</scope>
    <source>
        <strain evidence="6 7">DD14</strain>
    </source>
</reference>
<evidence type="ECO:0000256" key="2">
    <source>
        <dbReference type="ARBA" id="ARBA00023125"/>
    </source>
</evidence>
<name>A0A139P042_STROR</name>
<dbReference type="SUPFAM" id="SSF51206">
    <property type="entry name" value="cAMP-binding domain-like"/>
    <property type="match status" value="1"/>
</dbReference>
<evidence type="ECO:0000313" key="7">
    <source>
        <dbReference type="Proteomes" id="UP000070497"/>
    </source>
</evidence>
<dbReference type="CDD" id="cd00092">
    <property type="entry name" value="HTH_CRP"/>
    <property type="match status" value="1"/>
</dbReference>
<comment type="caution">
    <text evidence="6">The sequence shown here is derived from an EMBL/GenBank/DDBJ whole genome shotgun (WGS) entry which is preliminary data.</text>
</comment>
<dbReference type="GO" id="GO:0005829">
    <property type="term" value="C:cytosol"/>
    <property type="evidence" value="ECO:0007669"/>
    <property type="project" value="TreeGrafter"/>
</dbReference>
<dbReference type="Pfam" id="PF00027">
    <property type="entry name" value="cNMP_binding"/>
    <property type="match status" value="1"/>
</dbReference>
<dbReference type="InterPro" id="IPR036388">
    <property type="entry name" value="WH-like_DNA-bd_sf"/>
</dbReference>
<dbReference type="SMART" id="SM00419">
    <property type="entry name" value="HTH_CRP"/>
    <property type="match status" value="1"/>
</dbReference>
<proteinExistence type="predicted"/>
<protein>
    <submittedName>
        <fullName evidence="6">Transcriptional regulator, Crp/Fnr family</fullName>
    </submittedName>
</protein>
<dbReference type="InterPro" id="IPR018490">
    <property type="entry name" value="cNMP-bd_dom_sf"/>
</dbReference>
<dbReference type="SMART" id="SM00100">
    <property type="entry name" value="cNMP"/>
    <property type="match status" value="1"/>
</dbReference>
<organism evidence="6 7">
    <name type="scientific">Streptococcus oralis</name>
    <dbReference type="NCBI Taxonomy" id="1303"/>
    <lineage>
        <taxon>Bacteria</taxon>
        <taxon>Bacillati</taxon>
        <taxon>Bacillota</taxon>
        <taxon>Bacilli</taxon>
        <taxon>Lactobacillales</taxon>
        <taxon>Streptococcaceae</taxon>
        <taxon>Streptococcus</taxon>
    </lineage>
</organism>
<dbReference type="EMBL" id="LQRI01000155">
    <property type="protein sequence ID" value="KXT81669.1"/>
    <property type="molecule type" value="Genomic_DNA"/>
</dbReference>
<evidence type="ECO:0000256" key="1">
    <source>
        <dbReference type="ARBA" id="ARBA00023015"/>
    </source>
</evidence>
<dbReference type="Gene3D" id="2.60.120.10">
    <property type="entry name" value="Jelly Rolls"/>
    <property type="match status" value="1"/>
</dbReference>
<dbReference type="PROSITE" id="PS50042">
    <property type="entry name" value="CNMP_BINDING_3"/>
    <property type="match status" value="1"/>
</dbReference>
<dbReference type="InterPro" id="IPR000595">
    <property type="entry name" value="cNMP-bd_dom"/>
</dbReference>
<dbReference type="GO" id="GO:0003700">
    <property type="term" value="F:DNA-binding transcription factor activity"/>
    <property type="evidence" value="ECO:0007669"/>
    <property type="project" value="TreeGrafter"/>
</dbReference>
<dbReference type="InterPro" id="IPR012318">
    <property type="entry name" value="HTH_CRP"/>
</dbReference>
<accession>A0A139P042</accession>
<evidence type="ECO:0000313" key="6">
    <source>
        <dbReference type="EMBL" id="KXT81669.1"/>
    </source>
</evidence>
<dbReference type="PANTHER" id="PTHR24567">
    <property type="entry name" value="CRP FAMILY TRANSCRIPTIONAL REGULATORY PROTEIN"/>
    <property type="match status" value="1"/>
</dbReference>
<feature type="domain" description="Cyclic nucleotide-binding" evidence="4">
    <location>
        <begin position="11"/>
        <end position="113"/>
    </location>
</feature>
<keyword evidence="2" id="KW-0238">DNA-binding</keyword>
<sequence length="220" mass="25785">MSQPCFYTVPLFSTLSYDELQGIHSLFNHKKFKKGELIFSPFDEETLIIVNRGQFKVYRLTNDGNEQCIRIVGKGNYEGENYLFGENNQDLYGEALVSTEICVIHKKDFQYLLQSFPHFSWQLLRLNARKAIQTEEQVTLLALEKIEQRLACYLIHLAENGDNPKLTFTLPISEKELASYLGTRPETISRKFKIFEKHHYIQKTRRTIHITDVQALRNLY</sequence>
<dbReference type="SUPFAM" id="SSF46785">
    <property type="entry name" value="Winged helix' DNA-binding domain"/>
    <property type="match status" value="1"/>
</dbReference>
<dbReference type="InterPro" id="IPR050397">
    <property type="entry name" value="Env_Response_Regulators"/>
</dbReference>
<dbReference type="Pfam" id="PF13545">
    <property type="entry name" value="HTH_Crp_2"/>
    <property type="match status" value="1"/>
</dbReference>
<evidence type="ECO:0000259" key="5">
    <source>
        <dbReference type="PROSITE" id="PS51063"/>
    </source>
</evidence>
<dbReference type="PATRIC" id="fig|1303.77.peg.1255"/>
<dbReference type="AlphaFoldDB" id="A0A139P042"/>
<dbReference type="Proteomes" id="UP000070497">
    <property type="component" value="Unassembled WGS sequence"/>
</dbReference>
<dbReference type="CDD" id="cd00038">
    <property type="entry name" value="CAP_ED"/>
    <property type="match status" value="1"/>
</dbReference>
<dbReference type="InterPro" id="IPR036390">
    <property type="entry name" value="WH_DNA-bd_sf"/>
</dbReference>
<gene>
    <name evidence="6" type="ORF">SORDD14_01118</name>
</gene>
<evidence type="ECO:0000259" key="4">
    <source>
        <dbReference type="PROSITE" id="PS50042"/>
    </source>
</evidence>
<feature type="domain" description="HTH crp-type" evidence="5">
    <location>
        <begin position="144"/>
        <end position="214"/>
    </location>
</feature>
<keyword evidence="3" id="KW-0804">Transcription</keyword>
<dbReference type="GO" id="GO:0003677">
    <property type="term" value="F:DNA binding"/>
    <property type="evidence" value="ECO:0007669"/>
    <property type="project" value="UniProtKB-KW"/>
</dbReference>
<dbReference type="InterPro" id="IPR014710">
    <property type="entry name" value="RmlC-like_jellyroll"/>
</dbReference>
<dbReference type="Gene3D" id="1.10.10.10">
    <property type="entry name" value="Winged helix-like DNA-binding domain superfamily/Winged helix DNA-binding domain"/>
    <property type="match status" value="1"/>
</dbReference>